<evidence type="ECO:0000256" key="3">
    <source>
        <dbReference type="PIRSR" id="PIRSR005639-2"/>
    </source>
</evidence>
<dbReference type="GO" id="GO:0042823">
    <property type="term" value="P:pyridoxal phosphate biosynthetic process"/>
    <property type="evidence" value="ECO:0007669"/>
    <property type="project" value="InterPro"/>
</dbReference>
<name>A0A9W6YSI4_AMBMO</name>
<sequence>MTSDKQQQITVGVLALQGSFREHISHMEKLIQSLKHDPSYANKLISVKPVRTPIDLQQIDGLIIGGGESTTISILLQRTGLLKPLQDLIQNQKLPTWGTCAGLILLCDEVTNTKIQLGDLTYKTIGGLDVSVERNSFGRQLESFTENVPCAGFTNSALDSFDCVFIRAPVIKSTVVSSGKLKENSVRSGRKVHAGEAPAQVLATVSRNGEDLVVAVRKGKILGTSFHPELIENYGFHKWFLDEFVIRNSI</sequence>
<evidence type="ECO:0000256" key="1">
    <source>
        <dbReference type="ARBA" id="ARBA00022962"/>
    </source>
</evidence>
<proteinExistence type="inferred from homology"/>
<comment type="caution">
    <text evidence="4">The sequence shown here is derived from an EMBL/GenBank/DDBJ whole genome shotgun (WGS) entry which is preliminary data.</text>
</comment>
<dbReference type="CDD" id="cd01749">
    <property type="entry name" value="GATase1_PB"/>
    <property type="match status" value="1"/>
</dbReference>
<keyword evidence="5" id="KW-1185">Reference proteome</keyword>
<evidence type="ECO:0000256" key="2">
    <source>
        <dbReference type="PIRSR" id="PIRSR005639-1"/>
    </source>
</evidence>
<dbReference type="NCBIfam" id="TIGR03800">
    <property type="entry name" value="PLP_synth_Pdx2"/>
    <property type="match status" value="1"/>
</dbReference>
<gene>
    <name evidence="4" type="ORF">Amon01_000037800</name>
</gene>
<reference evidence="4" key="1">
    <citation type="submission" date="2023-04" db="EMBL/GenBank/DDBJ databases">
        <title>Ambrosiozyma monospora NBRC 1965.</title>
        <authorList>
            <person name="Ichikawa N."/>
            <person name="Sato H."/>
            <person name="Tonouchi N."/>
        </authorList>
    </citation>
    <scope>NUCLEOTIDE SEQUENCE</scope>
    <source>
        <strain evidence="4">NBRC 1965</strain>
    </source>
</reference>
<feature type="active site" description="Charge relay system" evidence="2">
    <location>
        <position position="229"/>
    </location>
</feature>
<dbReference type="PROSITE" id="PS51273">
    <property type="entry name" value="GATASE_TYPE_1"/>
    <property type="match status" value="1"/>
</dbReference>
<dbReference type="GO" id="GO:0004359">
    <property type="term" value="F:glutaminase activity"/>
    <property type="evidence" value="ECO:0007669"/>
    <property type="project" value="InterPro"/>
</dbReference>
<dbReference type="PANTHER" id="PTHR31559:SF0">
    <property type="entry name" value="PYRIDOXAL 5'-PHOSPHATE SYNTHASE SUBUNIT SNO1-RELATED"/>
    <property type="match status" value="1"/>
</dbReference>
<evidence type="ECO:0000313" key="4">
    <source>
        <dbReference type="EMBL" id="GMG19324.1"/>
    </source>
</evidence>
<dbReference type="PROSITE" id="PS51130">
    <property type="entry name" value="PDXT_SNO_2"/>
    <property type="match status" value="1"/>
</dbReference>
<dbReference type="EMBL" id="BSXU01000105">
    <property type="protein sequence ID" value="GMG19324.1"/>
    <property type="molecule type" value="Genomic_DNA"/>
</dbReference>
<feature type="active site" description="Nucleophile" evidence="2">
    <location>
        <position position="100"/>
    </location>
</feature>
<dbReference type="InterPro" id="IPR029062">
    <property type="entry name" value="Class_I_gatase-like"/>
</dbReference>
<dbReference type="Gene3D" id="3.40.50.880">
    <property type="match status" value="1"/>
</dbReference>
<dbReference type="Pfam" id="PF01174">
    <property type="entry name" value="SNO"/>
    <property type="match status" value="1"/>
</dbReference>
<dbReference type="SUPFAM" id="SSF52317">
    <property type="entry name" value="Class I glutamine amidotransferase-like"/>
    <property type="match status" value="1"/>
</dbReference>
<dbReference type="PIRSF" id="PIRSF005639">
    <property type="entry name" value="Glut_amidoT_SNO"/>
    <property type="match status" value="1"/>
</dbReference>
<organism evidence="4 5">
    <name type="scientific">Ambrosiozyma monospora</name>
    <name type="common">Yeast</name>
    <name type="synonym">Endomycopsis monosporus</name>
    <dbReference type="NCBI Taxonomy" id="43982"/>
    <lineage>
        <taxon>Eukaryota</taxon>
        <taxon>Fungi</taxon>
        <taxon>Dikarya</taxon>
        <taxon>Ascomycota</taxon>
        <taxon>Saccharomycotina</taxon>
        <taxon>Pichiomycetes</taxon>
        <taxon>Pichiales</taxon>
        <taxon>Pichiaceae</taxon>
        <taxon>Ambrosiozyma</taxon>
    </lineage>
</organism>
<feature type="binding site" evidence="3">
    <location>
        <begin position="67"/>
        <end position="69"/>
    </location>
    <ligand>
        <name>L-glutamine</name>
        <dbReference type="ChEBI" id="CHEBI:58359"/>
    </ligand>
</feature>
<dbReference type="GO" id="GO:1903600">
    <property type="term" value="C:glutaminase complex"/>
    <property type="evidence" value="ECO:0007669"/>
    <property type="project" value="TreeGrafter"/>
</dbReference>
<dbReference type="PANTHER" id="PTHR31559">
    <property type="entry name" value="PYRIDOXAL 5'-PHOSPHATE SYNTHASE SUBUNIT SNO"/>
    <property type="match status" value="1"/>
</dbReference>
<accession>A0A9W6YSI4</accession>
<feature type="binding site" evidence="3">
    <location>
        <position position="134"/>
    </location>
    <ligand>
        <name>L-glutamine</name>
        <dbReference type="ChEBI" id="CHEBI:58359"/>
    </ligand>
</feature>
<dbReference type="OrthoDB" id="2039at2759"/>
<dbReference type="HAMAP" id="MF_01615">
    <property type="entry name" value="PdxT"/>
    <property type="match status" value="1"/>
</dbReference>
<evidence type="ECO:0000313" key="5">
    <source>
        <dbReference type="Proteomes" id="UP001165063"/>
    </source>
</evidence>
<keyword evidence="1" id="KW-0315">Glutamine amidotransferase</keyword>
<feature type="binding site" evidence="3">
    <location>
        <begin position="166"/>
        <end position="167"/>
    </location>
    <ligand>
        <name>L-glutamine</name>
        <dbReference type="ChEBI" id="CHEBI:58359"/>
    </ligand>
</feature>
<feature type="active site" description="Charge relay system" evidence="2">
    <location>
        <position position="227"/>
    </location>
</feature>
<dbReference type="InterPro" id="IPR002161">
    <property type="entry name" value="PdxT/SNO"/>
</dbReference>
<dbReference type="Proteomes" id="UP001165063">
    <property type="component" value="Unassembled WGS sequence"/>
</dbReference>
<protein>
    <submittedName>
        <fullName evidence="4">Unnamed protein product</fullName>
    </submittedName>
</protein>
<dbReference type="GO" id="GO:0008614">
    <property type="term" value="P:pyridoxine metabolic process"/>
    <property type="evidence" value="ECO:0007669"/>
    <property type="project" value="TreeGrafter"/>
</dbReference>
<dbReference type="AlphaFoldDB" id="A0A9W6YSI4"/>
<dbReference type="GO" id="GO:0005829">
    <property type="term" value="C:cytosol"/>
    <property type="evidence" value="ECO:0007669"/>
    <property type="project" value="TreeGrafter"/>
</dbReference>